<organism evidence="1 2">
    <name type="scientific">Baekduia soli</name>
    <dbReference type="NCBI Taxonomy" id="496014"/>
    <lineage>
        <taxon>Bacteria</taxon>
        <taxon>Bacillati</taxon>
        <taxon>Actinomycetota</taxon>
        <taxon>Thermoleophilia</taxon>
        <taxon>Solirubrobacterales</taxon>
        <taxon>Baekduiaceae</taxon>
        <taxon>Baekduia</taxon>
    </lineage>
</organism>
<reference evidence="1 2" key="1">
    <citation type="journal article" date="2018" name="J. Microbiol.">
        <title>Baekduia soli gen. nov., sp. nov., a novel bacterium isolated from the soil of Baekdu Mountain and proposal of a novel family name, Baekduiaceae fam. nov.</title>
        <authorList>
            <person name="An D.S."/>
            <person name="Siddiqi M.Z."/>
            <person name="Kim K.H."/>
            <person name="Yu H.S."/>
            <person name="Im W.T."/>
        </authorList>
    </citation>
    <scope>NUCLEOTIDE SEQUENCE [LARGE SCALE GENOMIC DNA]</scope>
    <source>
        <strain evidence="1 2">BR7-21</strain>
    </source>
</reference>
<dbReference type="KEGG" id="bsol:FSW04_07350"/>
<accession>A0A5B8U357</accession>
<evidence type="ECO:0000313" key="2">
    <source>
        <dbReference type="Proteomes" id="UP000321805"/>
    </source>
</evidence>
<dbReference type="EMBL" id="CP042430">
    <property type="protein sequence ID" value="QEC47413.1"/>
    <property type="molecule type" value="Genomic_DNA"/>
</dbReference>
<keyword evidence="2" id="KW-1185">Reference proteome</keyword>
<dbReference type="OrthoDB" id="5245067at2"/>
<dbReference type="Proteomes" id="UP000321805">
    <property type="component" value="Chromosome"/>
</dbReference>
<sequence>MTSQLLETMRELHSRTVDGIHVRLLWRPDPDLLAVAVTDARSGASFALDVRDGERAMDVFRHPFAYHAWRCTT</sequence>
<evidence type="ECO:0000313" key="1">
    <source>
        <dbReference type="EMBL" id="QEC47413.1"/>
    </source>
</evidence>
<dbReference type="RefSeq" id="WP_146917836.1">
    <property type="nucleotide sequence ID" value="NZ_CP042430.1"/>
</dbReference>
<gene>
    <name evidence="1" type="ORF">FSW04_07350</name>
</gene>
<proteinExistence type="predicted"/>
<name>A0A5B8U357_9ACTN</name>
<dbReference type="AlphaFoldDB" id="A0A5B8U357"/>
<protein>
    <submittedName>
        <fullName evidence="1">Uncharacterized protein</fullName>
    </submittedName>
</protein>